<dbReference type="GeneID" id="103584144"/>
<organism evidence="2 3">
    <name type="scientific">Galeopterus variegatus</name>
    <name type="common">Malayan flying lemur</name>
    <name type="synonym">Cynocephalus variegatus</name>
    <dbReference type="NCBI Taxonomy" id="482537"/>
    <lineage>
        <taxon>Eukaryota</taxon>
        <taxon>Metazoa</taxon>
        <taxon>Chordata</taxon>
        <taxon>Craniata</taxon>
        <taxon>Vertebrata</taxon>
        <taxon>Euteleostomi</taxon>
        <taxon>Mammalia</taxon>
        <taxon>Eutheria</taxon>
        <taxon>Euarchontoglires</taxon>
        <taxon>Dermoptera</taxon>
        <taxon>Cynocephalidae</taxon>
        <taxon>Galeopterus</taxon>
    </lineage>
</organism>
<dbReference type="RefSeq" id="XP_008563475.1">
    <property type="nucleotide sequence ID" value="XM_008565253.1"/>
</dbReference>
<dbReference type="PANTHER" id="PTHR46848">
    <property type="entry name" value="REGULATOR OF G-PROTEIN SIGNALING 3"/>
    <property type="match status" value="1"/>
</dbReference>
<dbReference type="Proteomes" id="UP000694923">
    <property type="component" value="Unplaced"/>
</dbReference>
<keyword evidence="2" id="KW-1185">Reference proteome</keyword>
<evidence type="ECO:0000313" key="3">
    <source>
        <dbReference type="RefSeq" id="XP_008563475.1"/>
    </source>
</evidence>
<evidence type="ECO:0000259" key="1">
    <source>
        <dbReference type="PROSITE" id="PS50106"/>
    </source>
</evidence>
<dbReference type="Gene3D" id="2.30.42.10">
    <property type="match status" value="1"/>
</dbReference>
<feature type="non-terminal residue" evidence="3">
    <location>
        <position position="180"/>
    </location>
</feature>
<sequence length="180" mass="19683">ITIPRGKDGFGFTICCDSPVRVQAVDSGGPAERAGLQQLDTVLQLNERPVEHWKCVELAHEIRSCPSEIILLVWRMVPQIKPGPDGGVLRRASCKSTHDLQSPPNKREKNCTHGAQARPEQRHSCHLVCDSSDGLLLGGWERYTEVAKRGGQHTLPALSRATAPTDPNYIILAPLNPGSQ</sequence>
<feature type="domain" description="PDZ" evidence="1">
    <location>
        <begin position="1"/>
        <end position="77"/>
    </location>
</feature>
<gene>
    <name evidence="3" type="primary">LOC103584144</name>
</gene>
<name>A0ABM0Q534_GALVR</name>
<dbReference type="InterPro" id="IPR001478">
    <property type="entry name" value="PDZ"/>
</dbReference>
<proteinExistence type="predicted"/>
<dbReference type="PROSITE" id="PS50106">
    <property type="entry name" value="PDZ"/>
    <property type="match status" value="1"/>
</dbReference>
<dbReference type="PANTHER" id="PTHR46848:SF1">
    <property type="entry name" value="REGULATOR OF G-PROTEIN SIGNALING 3"/>
    <property type="match status" value="1"/>
</dbReference>
<dbReference type="SUPFAM" id="SSF50156">
    <property type="entry name" value="PDZ domain-like"/>
    <property type="match status" value="1"/>
</dbReference>
<feature type="non-terminal residue" evidence="3">
    <location>
        <position position="1"/>
    </location>
</feature>
<dbReference type="CDD" id="cd06711">
    <property type="entry name" value="PDZ_RGS3-like"/>
    <property type="match status" value="1"/>
</dbReference>
<dbReference type="SMART" id="SM00228">
    <property type="entry name" value="PDZ"/>
    <property type="match status" value="1"/>
</dbReference>
<reference evidence="3" key="1">
    <citation type="submission" date="2025-08" db="UniProtKB">
        <authorList>
            <consortium name="RefSeq"/>
        </authorList>
    </citation>
    <scope>IDENTIFICATION</scope>
</reference>
<accession>A0ABM0Q534</accession>
<protein>
    <submittedName>
        <fullName evidence="3">Regulator of G-protein signaling 3-like</fullName>
    </submittedName>
</protein>
<dbReference type="Pfam" id="PF00595">
    <property type="entry name" value="PDZ"/>
    <property type="match status" value="1"/>
</dbReference>
<dbReference type="InterPro" id="IPR036034">
    <property type="entry name" value="PDZ_sf"/>
</dbReference>
<evidence type="ECO:0000313" key="2">
    <source>
        <dbReference type="Proteomes" id="UP000694923"/>
    </source>
</evidence>